<evidence type="ECO:0000256" key="4">
    <source>
        <dbReference type="ARBA" id="ARBA00023149"/>
    </source>
</evidence>
<dbReference type="InterPro" id="IPR018490">
    <property type="entry name" value="cNMP-bd_dom_sf"/>
</dbReference>
<dbReference type="KEGG" id="bvz:BRAD3257_0478"/>
<dbReference type="EMBL" id="LS398110">
    <property type="protein sequence ID" value="SPP91644.1"/>
    <property type="molecule type" value="Genomic_DNA"/>
</dbReference>
<feature type="domain" description="HTH crp-type" evidence="8">
    <location>
        <begin position="183"/>
        <end position="248"/>
    </location>
</feature>
<dbReference type="InterPro" id="IPR050397">
    <property type="entry name" value="Env_Response_Regulators"/>
</dbReference>
<keyword evidence="2" id="KW-0805">Transcription regulation</keyword>
<reference evidence="9 10" key="1">
    <citation type="submission" date="2018-03" db="EMBL/GenBank/DDBJ databases">
        <authorList>
            <person name="Gully D."/>
        </authorList>
    </citation>
    <scope>NUCLEOTIDE SEQUENCE [LARGE SCALE GENOMIC DNA]</scope>
    <source>
        <strain evidence="9">ORS3257</strain>
    </source>
</reference>
<dbReference type="InterPro" id="IPR036390">
    <property type="entry name" value="WH_DNA-bd_sf"/>
</dbReference>
<dbReference type="Proteomes" id="UP000246085">
    <property type="component" value="Chromosome BRAD3257"/>
</dbReference>
<dbReference type="GO" id="GO:0005829">
    <property type="term" value="C:cytosol"/>
    <property type="evidence" value="ECO:0007669"/>
    <property type="project" value="TreeGrafter"/>
</dbReference>
<proteinExistence type="predicted"/>
<dbReference type="Gene3D" id="1.10.10.10">
    <property type="entry name" value="Winged helix-like DNA-binding domain superfamily/Winged helix DNA-binding domain"/>
    <property type="match status" value="1"/>
</dbReference>
<evidence type="ECO:0000313" key="9">
    <source>
        <dbReference type="EMBL" id="SPP91644.1"/>
    </source>
</evidence>
<dbReference type="SUPFAM" id="SSF51206">
    <property type="entry name" value="cAMP-binding domain-like"/>
    <property type="match status" value="1"/>
</dbReference>
<accession>A0A2U3PR66</accession>
<dbReference type="CDD" id="cd00038">
    <property type="entry name" value="CAP_ED"/>
    <property type="match status" value="1"/>
</dbReference>
<evidence type="ECO:0000256" key="6">
    <source>
        <dbReference type="ARBA" id="ARBA00033082"/>
    </source>
</evidence>
<organism evidence="9 10">
    <name type="scientific">Bradyrhizobium vignae</name>
    <dbReference type="NCBI Taxonomy" id="1549949"/>
    <lineage>
        <taxon>Bacteria</taxon>
        <taxon>Pseudomonadati</taxon>
        <taxon>Pseudomonadota</taxon>
        <taxon>Alphaproteobacteria</taxon>
        <taxon>Hyphomicrobiales</taxon>
        <taxon>Nitrobacteraceae</taxon>
        <taxon>Bradyrhizobium</taxon>
    </lineage>
</organism>
<dbReference type="InterPro" id="IPR036388">
    <property type="entry name" value="WH-like_DNA-bd_sf"/>
</dbReference>
<dbReference type="Pfam" id="PF00027">
    <property type="entry name" value="cNMP_binding"/>
    <property type="match status" value="1"/>
</dbReference>
<evidence type="ECO:0000313" key="10">
    <source>
        <dbReference type="Proteomes" id="UP000246085"/>
    </source>
</evidence>
<dbReference type="FunFam" id="2.60.120.10:FF:000003">
    <property type="entry name" value="Crp/Fnr family transcriptional regulator"/>
    <property type="match status" value="1"/>
</dbReference>
<gene>
    <name evidence="9" type="ORF">BRAD3257_0478</name>
</gene>
<dbReference type="AlphaFoldDB" id="A0A2U3PR66"/>
<dbReference type="InterPro" id="IPR000595">
    <property type="entry name" value="cNMP-bd_dom"/>
</dbReference>
<evidence type="ECO:0000259" key="7">
    <source>
        <dbReference type="PROSITE" id="PS50042"/>
    </source>
</evidence>
<evidence type="ECO:0000256" key="2">
    <source>
        <dbReference type="ARBA" id="ARBA00023015"/>
    </source>
</evidence>
<keyword evidence="5" id="KW-0804">Transcription</keyword>
<dbReference type="GO" id="GO:0003700">
    <property type="term" value="F:DNA-binding transcription factor activity"/>
    <property type="evidence" value="ECO:0007669"/>
    <property type="project" value="UniProtKB-ARBA"/>
</dbReference>
<dbReference type="InterPro" id="IPR012318">
    <property type="entry name" value="HTH_CRP"/>
</dbReference>
<keyword evidence="4" id="KW-0114">cAMP</keyword>
<dbReference type="Gene3D" id="2.60.120.10">
    <property type="entry name" value="Jelly Rolls"/>
    <property type="match status" value="1"/>
</dbReference>
<name>A0A2U3PR66_9BRAD</name>
<dbReference type="PROSITE" id="PS50042">
    <property type="entry name" value="CNMP_BINDING_3"/>
    <property type="match status" value="1"/>
</dbReference>
<dbReference type="PANTHER" id="PTHR24567:SF68">
    <property type="entry name" value="DNA-BINDING TRANSCRIPTIONAL DUAL REGULATOR CRP"/>
    <property type="match status" value="1"/>
</dbReference>
<keyword evidence="1" id="KW-0547">Nucleotide-binding</keyword>
<feature type="domain" description="Cyclic nucleotide-binding" evidence="7">
    <location>
        <begin position="49"/>
        <end position="169"/>
    </location>
</feature>
<evidence type="ECO:0000259" key="8">
    <source>
        <dbReference type="PROSITE" id="PS51063"/>
    </source>
</evidence>
<dbReference type="GO" id="GO:0045893">
    <property type="term" value="P:positive regulation of DNA-templated transcription"/>
    <property type="evidence" value="ECO:0007669"/>
    <property type="project" value="UniProtKB-ARBA"/>
</dbReference>
<dbReference type="SMART" id="SM00100">
    <property type="entry name" value="cNMP"/>
    <property type="match status" value="1"/>
</dbReference>
<dbReference type="InterPro" id="IPR018488">
    <property type="entry name" value="cNMP-bd_CS"/>
</dbReference>
<dbReference type="SMART" id="SM00419">
    <property type="entry name" value="HTH_CRP"/>
    <property type="match status" value="1"/>
</dbReference>
<sequence length="257" mass="28747">MTHFSDAVLRDPEVDGFKRFAENNDQGVHKDIEMSKQAEFAVILKMNPMFADLGADELQRLSNLCHTQHLGSGELLFQKGDPGDALFGVRRGQVRIETGASDGSRLTLNFMGPGDLFGEVAVLDGQNRTADATAGEASELFVLRRDDFLGFLEREPKVAIKIIALLCQRIRWQSERMEESMLQPLPVRLARRLCALAADFGSEVHISQEQLGVFVGAARESVNRQLQAWRKEAILDLQRGRILLRNMTKLTAIARNE</sequence>
<dbReference type="GO" id="GO:0030552">
    <property type="term" value="F:cAMP binding"/>
    <property type="evidence" value="ECO:0007669"/>
    <property type="project" value="UniProtKB-ARBA"/>
</dbReference>
<dbReference type="PANTHER" id="PTHR24567">
    <property type="entry name" value="CRP FAMILY TRANSCRIPTIONAL REGULATORY PROTEIN"/>
    <property type="match status" value="1"/>
</dbReference>
<dbReference type="InterPro" id="IPR014710">
    <property type="entry name" value="RmlC-like_jellyroll"/>
</dbReference>
<evidence type="ECO:0000256" key="5">
    <source>
        <dbReference type="ARBA" id="ARBA00023163"/>
    </source>
</evidence>
<protein>
    <recommendedName>
        <fullName evidence="6">cAMP receptor protein</fullName>
    </recommendedName>
</protein>
<dbReference type="PROSITE" id="PS00889">
    <property type="entry name" value="CNMP_BINDING_2"/>
    <property type="match status" value="1"/>
</dbReference>
<evidence type="ECO:0000256" key="3">
    <source>
        <dbReference type="ARBA" id="ARBA00023125"/>
    </source>
</evidence>
<dbReference type="Pfam" id="PF13545">
    <property type="entry name" value="HTH_Crp_2"/>
    <property type="match status" value="1"/>
</dbReference>
<keyword evidence="3" id="KW-0238">DNA-binding</keyword>
<dbReference type="GO" id="GO:0003677">
    <property type="term" value="F:DNA binding"/>
    <property type="evidence" value="ECO:0007669"/>
    <property type="project" value="UniProtKB-KW"/>
</dbReference>
<dbReference type="SUPFAM" id="SSF46785">
    <property type="entry name" value="Winged helix' DNA-binding domain"/>
    <property type="match status" value="1"/>
</dbReference>
<dbReference type="PROSITE" id="PS51063">
    <property type="entry name" value="HTH_CRP_2"/>
    <property type="match status" value="1"/>
</dbReference>
<evidence type="ECO:0000256" key="1">
    <source>
        <dbReference type="ARBA" id="ARBA00022741"/>
    </source>
</evidence>